<dbReference type="InterPro" id="IPR007621">
    <property type="entry name" value="TPM_dom"/>
</dbReference>
<reference evidence="4" key="1">
    <citation type="submission" date="2021-01" db="EMBL/GenBank/DDBJ databases">
        <title>Modified the classification status of verrucomicrobia.</title>
        <authorList>
            <person name="Feng X."/>
        </authorList>
    </citation>
    <scope>NUCLEOTIDE SEQUENCE</scope>
    <source>
        <strain evidence="4">5K15</strain>
    </source>
</reference>
<sequence>MKPWSAKIVSRLFSMMMLLASCCLVIPAVAQIDLSPEKVLPAAPPNHVLDQADVFREKPEQLAELSATLASIQQKHGYQVYFAVYYNILDGSVQGRADELYRAWLKEEKRGLVIVIQRDPAVDGQNVAASYFQGTGLERDSEPGVIPDREMNGIIRAALGKRADSSDPAVRCNAVLAGVEEGMDDYFAIAPAKWSDAANLKMMAVLLGVIAVLAIGGWLVWRRLNASEEKSQQYFTFPMVDVAQRLGAPYGGGWGSEKRFQPSSSKK</sequence>
<dbReference type="Proteomes" id="UP000634206">
    <property type="component" value="Unassembled WGS sequence"/>
</dbReference>
<evidence type="ECO:0000313" key="5">
    <source>
        <dbReference type="Proteomes" id="UP000634206"/>
    </source>
</evidence>
<name>A0AAE2SAU0_9BACT</name>
<keyword evidence="1" id="KW-0472">Membrane</keyword>
<dbReference type="EMBL" id="JAENIG010000001">
    <property type="protein sequence ID" value="MBK1853464.1"/>
    <property type="molecule type" value="Genomic_DNA"/>
</dbReference>
<keyword evidence="2" id="KW-0732">Signal</keyword>
<keyword evidence="1" id="KW-0812">Transmembrane</keyword>
<comment type="caution">
    <text evidence="4">The sequence shown here is derived from an EMBL/GenBank/DDBJ whole genome shotgun (WGS) entry which is preliminary data.</text>
</comment>
<evidence type="ECO:0000256" key="2">
    <source>
        <dbReference type="SAM" id="SignalP"/>
    </source>
</evidence>
<dbReference type="PROSITE" id="PS51257">
    <property type="entry name" value="PROKAR_LIPOPROTEIN"/>
    <property type="match status" value="1"/>
</dbReference>
<feature type="domain" description="TPM" evidence="3">
    <location>
        <begin position="48"/>
        <end position="157"/>
    </location>
</feature>
<organism evidence="4 5">
    <name type="scientific">Oceaniferula flava</name>
    <dbReference type="NCBI Taxonomy" id="2800421"/>
    <lineage>
        <taxon>Bacteria</taxon>
        <taxon>Pseudomonadati</taxon>
        <taxon>Verrucomicrobiota</taxon>
        <taxon>Verrucomicrobiia</taxon>
        <taxon>Verrucomicrobiales</taxon>
        <taxon>Verrucomicrobiaceae</taxon>
        <taxon>Oceaniferula</taxon>
    </lineage>
</organism>
<keyword evidence="5" id="KW-1185">Reference proteome</keyword>
<keyword evidence="1" id="KW-1133">Transmembrane helix</keyword>
<evidence type="ECO:0000256" key="1">
    <source>
        <dbReference type="SAM" id="Phobius"/>
    </source>
</evidence>
<gene>
    <name evidence="4" type="ORF">JIN83_00680</name>
</gene>
<proteinExistence type="predicted"/>
<evidence type="ECO:0000259" key="3">
    <source>
        <dbReference type="Pfam" id="PF04536"/>
    </source>
</evidence>
<dbReference type="RefSeq" id="WP_309488061.1">
    <property type="nucleotide sequence ID" value="NZ_JAENIG010000001.1"/>
</dbReference>
<feature type="signal peptide" evidence="2">
    <location>
        <begin position="1"/>
        <end position="30"/>
    </location>
</feature>
<protein>
    <submittedName>
        <fullName evidence="4">TPM domain-containing protein</fullName>
    </submittedName>
</protein>
<feature type="chain" id="PRO_5041912644" evidence="2">
    <location>
        <begin position="31"/>
        <end position="267"/>
    </location>
</feature>
<dbReference type="Gene3D" id="3.10.310.50">
    <property type="match status" value="1"/>
</dbReference>
<dbReference type="AlphaFoldDB" id="A0AAE2SAU0"/>
<accession>A0AAE2SAU0</accession>
<evidence type="ECO:0000313" key="4">
    <source>
        <dbReference type="EMBL" id="MBK1853464.1"/>
    </source>
</evidence>
<feature type="transmembrane region" description="Helical" evidence="1">
    <location>
        <begin position="202"/>
        <end position="221"/>
    </location>
</feature>
<dbReference type="Pfam" id="PF04536">
    <property type="entry name" value="TPM_phosphatase"/>
    <property type="match status" value="1"/>
</dbReference>